<sequence length="155" mass="18232">MENWNAEFFLGRGFETKDGRETDESTTALDFKKNKFLSLIMDFTKAENRICRSIFEIGLQRQFAAGMNEFTTILQQWQTEKPADNRAHYYAIFNAVKDFDKKIAIRYDGLRNSMYYATIIGLLNEDVIKSEDLFAFSEERKLQLLEAAKRWKALR</sequence>
<evidence type="ECO:0000313" key="1">
    <source>
        <dbReference type="EMBL" id="GAA3982244.1"/>
    </source>
</evidence>
<dbReference type="InterPro" id="IPR053747">
    <property type="entry name" value="Fluoresc_Recovery_Reg"/>
</dbReference>
<dbReference type="Gene3D" id="6.10.140.1840">
    <property type="match status" value="1"/>
</dbReference>
<dbReference type="Proteomes" id="UP001501081">
    <property type="component" value="Unassembled WGS sequence"/>
</dbReference>
<dbReference type="EMBL" id="BAABAK010000020">
    <property type="protein sequence ID" value="GAA3982244.1"/>
    <property type="molecule type" value="Genomic_DNA"/>
</dbReference>
<accession>A0ABP7QHJ6</accession>
<proteinExistence type="predicted"/>
<evidence type="ECO:0000313" key="2">
    <source>
        <dbReference type="Proteomes" id="UP001501081"/>
    </source>
</evidence>
<protein>
    <recommendedName>
        <fullName evidence="3">Phage protein</fullName>
    </recommendedName>
</protein>
<evidence type="ECO:0008006" key="3">
    <source>
        <dbReference type="Google" id="ProtNLM"/>
    </source>
</evidence>
<reference evidence="2" key="1">
    <citation type="journal article" date="2019" name="Int. J. Syst. Evol. Microbiol.">
        <title>The Global Catalogue of Microorganisms (GCM) 10K type strain sequencing project: providing services to taxonomists for standard genome sequencing and annotation.</title>
        <authorList>
            <consortium name="The Broad Institute Genomics Platform"/>
            <consortium name="The Broad Institute Genome Sequencing Center for Infectious Disease"/>
            <person name="Wu L."/>
            <person name="Ma J."/>
        </authorList>
    </citation>
    <scope>NUCLEOTIDE SEQUENCE [LARGE SCALE GENOMIC DNA]</scope>
    <source>
        <strain evidence="2">JCM 17338</strain>
    </source>
</reference>
<comment type="caution">
    <text evidence="1">The sequence shown here is derived from an EMBL/GenBank/DDBJ whole genome shotgun (WGS) entry which is preliminary data.</text>
</comment>
<name>A0ABP7QHJ6_9SPHI</name>
<dbReference type="RefSeq" id="WP_344769560.1">
    <property type="nucleotide sequence ID" value="NZ_BAABAK010000020.1"/>
</dbReference>
<keyword evidence="2" id="KW-1185">Reference proteome</keyword>
<organism evidence="1 2">
    <name type="scientific">Pedobacter ginsengiterrae</name>
    <dbReference type="NCBI Taxonomy" id="871696"/>
    <lineage>
        <taxon>Bacteria</taxon>
        <taxon>Pseudomonadati</taxon>
        <taxon>Bacteroidota</taxon>
        <taxon>Sphingobacteriia</taxon>
        <taxon>Sphingobacteriales</taxon>
        <taxon>Sphingobacteriaceae</taxon>
        <taxon>Pedobacter</taxon>
    </lineage>
</organism>
<gene>
    <name evidence="1" type="ORF">GCM10022246_37780</name>
</gene>